<dbReference type="Gramene" id="ERN07553">
    <property type="protein sequence ID" value="ERN07553"/>
    <property type="gene ID" value="AMTR_s00154p00068320"/>
</dbReference>
<dbReference type="EMBL" id="KI393735">
    <property type="protein sequence ID" value="ERN07553.1"/>
    <property type="molecule type" value="Genomic_DNA"/>
</dbReference>
<keyword evidence="1" id="KW-1133">Transmembrane helix</keyword>
<feature type="transmembrane region" description="Helical" evidence="1">
    <location>
        <begin position="16"/>
        <end position="34"/>
    </location>
</feature>
<dbReference type="OMA" id="RDYIARC"/>
<keyword evidence="1" id="KW-0472">Membrane</keyword>
<proteinExistence type="predicted"/>
<keyword evidence="1" id="KW-0812">Transmembrane</keyword>
<dbReference type="PANTHER" id="PTHR46033:SF1">
    <property type="entry name" value="PROTEIN MAIN-LIKE 2"/>
    <property type="match status" value="1"/>
</dbReference>
<dbReference type="HOGENOM" id="CLU_099205_0_0_1"/>
<evidence type="ECO:0000313" key="3">
    <source>
        <dbReference type="EMBL" id="ERN07553.1"/>
    </source>
</evidence>
<dbReference type="InterPro" id="IPR019557">
    <property type="entry name" value="AminoTfrase-like_pln_mobile"/>
</dbReference>
<sequence length="182" mass="21509">MVPTVYLQFFEDIDVAGQYAWGTVALAFLFRALLKVVHANRRHLSGSTILLLVIWTTYDDYPDIGEETVKDKDYVLRVRQTALCCTYLICGHIYKMYMPDHVLRQFGLHQGILTNPLQWERRERRGKRYDNWGDELRDEIDMWTNRLDYICQVLKMYDPKVAGKETSEESEFDDEMDDNVPI</sequence>
<dbReference type="AlphaFoldDB" id="W1PHS7"/>
<dbReference type="InterPro" id="IPR044824">
    <property type="entry name" value="MAIN-like"/>
</dbReference>
<accession>W1PHS7</accession>
<evidence type="ECO:0000259" key="2">
    <source>
        <dbReference type="Pfam" id="PF10536"/>
    </source>
</evidence>
<reference evidence="4" key="1">
    <citation type="journal article" date="2013" name="Science">
        <title>The Amborella genome and the evolution of flowering plants.</title>
        <authorList>
            <consortium name="Amborella Genome Project"/>
        </authorList>
    </citation>
    <scope>NUCLEOTIDE SEQUENCE [LARGE SCALE GENOMIC DNA]</scope>
</reference>
<name>W1PHS7_AMBTC</name>
<dbReference type="Pfam" id="PF10536">
    <property type="entry name" value="PMD"/>
    <property type="match status" value="1"/>
</dbReference>
<protein>
    <recommendedName>
        <fullName evidence="2">Aminotransferase-like plant mobile domain-containing protein</fullName>
    </recommendedName>
</protein>
<organism evidence="3 4">
    <name type="scientific">Amborella trichopoda</name>
    <dbReference type="NCBI Taxonomy" id="13333"/>
    <lineage>
        <taxon>Eukaryota</taxon>
        <taxon>Viridiplantae</taxon>
        <taxon>Streptophyta</taxon>
        <taxon>Embryophyta</taxon>
        <taxon>Tracheophyta</taxon>
        <taxon>Spermatophyta</taxon>
        <taxon>Magnoliopsida</taxon>
        <taxon>Amborellales</taxon>
        <taxon>Amborellaceae</taxon>
        <taxon>Amborella</taxon>
    </lineage>
</organism>
<dbReference type="PANTHER" id="PTHR46033">
    <property type="entry name" value="PROTEIN MAIN-LIKE 2"/>
    <property type="match status" value="1"/>
</dbReference>
<feature type="domain" description="Aminotransferase-like plant mobile" evidence="2">
    <location>
        <begin position="73"/>
        <end position="169"/>
    </location>
</feature>
<gene>
    <name evidence="3" type="ORF">AMTR_s00154p00068320</name>
</gene>
<evidence type="ECO:0000256" key="1">
    <source>
        <dbReference type="SAM" id="Phobius"/>
    </source>
</evidence>
<evidence type="ECO:0000313" key="4">
    <source>
        <dbReference type="Proteomes" id="UP000017836"/>
    </source>
</evidence>
<dbReference type="Proteomes" id="UP000017836">
    <property type="component" value="Unassembled WGS sequence"/>
</dbReference>
<dbReference type="GO" id="GO:0010073">
    <property type="term" value="P:meristem maintenance"/>
    <property type="evidence" value="ECO:0007669"/>
    <property type="project" value="InterPro"/>
</dbReference>
<keyword evidence="4" id="KW-1185">Reference proteome</keyword>